<evidence type="ECO:0000313" key="10">
    <source>
        <dbReference type="EMBL" id="UYV76379.1"/>
    </source>
</evidence>
<evidence type="ECO:0000256" key="1">
    <source>
        <dbReference type="ARBA" id="ARBA00000077"/>
    </source>
</evidence>
<dbReference type="PANTHER" id="PTHR10642">
    <property type="entry name" value="RIBONUCLEASE H1"/>
    <property type="match status" value="1"/>
</dbReference>
<organism evidence="10 11">
    <name type="scientific">Cordylochernes scorpioides</name>
    <dbReference type="NCBI Taxonomy" id="51811"/>
    <lineage>
        <taxon>Eukaryota</taxon>
        <taxon>Metazoa</taxon>
        <taxon>Ecdysozoa</taxon>
        <taxon>Arthropoda</taxon>
        <taxon>Chelicerata</taxon>
        <taxon>Arachnida</taxon>
        <taxon>Pseudoscorpiones</taxon>
        <taxon>Cheliferoidea</taxon>
        <taxon>Chernetidae</taxon>
        <taxon>Cordylochernes</taxon>
    </lineage>
</organism>
<sequence>MTQAGGGPPLELGAPQGSVLSPFLWNVIARHLFTHFLIRESLLVGYADDFTLLIQVRGRLPIRATNDFLNILASWCLDNGLHLNPSKTQACIFQWRRVRPNPDPVLKIEGQPINIGKSITILGVEFGQTRRFVAHLRNLTRRCKYIIPRLAYAIQGKYGLSFLAGRNIFSAVVIPAFLYGVSAWGSRASANEGIRQLRSLHYTFARCILRGGPCTPTIPAISITGSPPLDIIIRSRMAFLKQINEGGFEIKPGPAALPYPPFRRLLSFSLNFEEVTTPIIYTDGSKSDIGVGAAVVLPSPEQPPVLLRLHPNCTAFQAELLAILWAVRIAGNDSTGLGITIASDCQSALATICSSGPAQSALVAEIILALDSAPHINLCWVRGHSGIDGNERADRAARNAASSTLPSSYSILPRSHARNLSRASALAAWTDIYTQDHSTRFLRRITSTPCQLLKFLSKIRHGGITTTILTGHGHVLADFALWYPGTDPTCPHCLECPQTVDHLLFDCPAFLRHRTQTALLLGQADFDSSSLARLPETLPAWNFLVDWFSSATRTGRD</sequence>
<evidence type="ECO:0000256" key="6">
    <source>
        <dbReference type="ARBA" id="ARBA00022759"/>
    </source>
</evidence>
<dbReference type="PANTHER" id="PTHR10642:SF26">
    <property type="entry name" value="RIBONUCLEASE H1"/>
    <property type="match status" value="1"/>
</dbReference>
<comment type="similarity">
    <text evidence="2">Belongs to the RNase H family.</text>
</comment>
<feature type="domain" description="Reverse transcriptase" evidence="8">
    <location>
        <begin position="1"/>
        <end position="119"/>
    </location>
</feature>
<dbReference type="Proteomes" id="UP001235939">
    <property type="component" value="Chromosome 14"/>
</dbReference>
<keyword evidence="4" id="KW-0540">Nuclease</keyword>
<dbReference type="CDD" id="cd09276">
    <property type="entry name" value="Rnase_HI_RT_non_LTR"/>
    <property type="match status" value="1"/>
</dbReference>
<gene>
    <name evidence="10" type="ORF">LAZ67_14000230</name>
</gene>
<dbReference type="InterPro" id="IPR036397">
    <property type="entry name" value="RNaseH_sf"/>
</dbReference>
<dbReference type="InterPro" id="IPR012337">
    <property type="entry name" value="RNaseH-like_sf"/>
</dbReference>
<dbReference type="Gene3D" id="3.30.420.10">
    <property type="entry name" value="Ribonuclease H-like superfamily/Ribonuclease H"/>
    <property type="match status" value="1"/>
</dbReference>
<keyword evidence="11" id="KW-1185">Reference proteome</keyword>
<evidence type="ECO:0000256" key="5">
    <source>
        <dbReference type="ARBA" id="ARBA00022723"/>
    </source>
</evidence>
<dbReference type="InterPro" id="IPR050092">
    <property type="entry name" value="RNase_H"/>
</dbReference>
<dbReference type="Pfam" id="PF00075">
    <property type="entry name" value="RNase_H"/>
    <property type="match status" value="1"/>
</dbReference>
<name>A0ABY6L5H6_9ARAC</name>
<evidence type="ECO:0000259" key="8">
    <source>
        <dbReference type="PROSITE" id="PS50878"/>
    </source>
</evidence>
<dbReference type="InterPro" id="IPR002156">
    <property type="entry name" value="RNaseH_domain"/>
</dbReference>
<dbReference type="EC" id="3.1.26.4" evidence="3"/>
<dbReference type="PROSITE" id="PS50879">
    <property type="entry name" value="RNASE_H_1"/>
    <property type="match status" value="1"/>
</dbReference>
<dbReference type="SUPFAM" id="SSF56672">
    <property type="entry name" value="DNA/RNA polymerases"/>
    <property type="match status" value="1"/>
</dbReference>
<protein>
    <recommendedName>
        <fullName evidence="3">ribonuclease H</fullName>
        <ecNumber evidence="3">3.1.26.4</ecNumber>
    </recommendedName>
</protein>
<dbReference type="EMBL" id="CP092876">
    <property type="protein sequence ID" value="UYV76379.1"/>
    <property type="molecule type" value="Genomic_DNA"/>
</dbReference>
<evidence type="ECO:0000256" key="4">
    <source>
        <dbReference type="ARBA" id="ARBA00022722"/>
    </source>
</evidence>
<feature type="domain" description="RNase H type-1" evidence="9">
    <location>
        <begin position="274"/>
        <end position="402"/>
    </location>
</feature>
<evidence type="ECO:0000256" key="2">
    <source>
        <dbReference type="ARBA" id="ARBA00005300"/>
    </source>
</evidence>
<evidence type="ECO:0000256" key="3">
    <source>
        <dbReference type="ARBA" id="ARBA00012180"/>
    </source>
</evidence>
<dbReference type="Pfam" id="PF00078">
    <property type="entry name" value="RVT_1"/>
    <property type="match status" value="1"/>
</dbReference>
<keyword evidence="7" id="KW-0378">Hydrolase</keyword>
<dbReference type="PROSITE" id="PS50878">
    <property type="entry name" value="RT_POL"/>
    <property type="match status" value="1"/>
</dbReference>
<evidence type="ECO:0000259" key="9">
    <source>
        <dbReference type="PROSITE" id="PS50879"/>
    </source>
</evidence>
<reference evidence="10 11" key="1">
    <citation type="submission" date="2022-01" db="EMBL/GenBank/DDBJ databases">
        <title>A chromosomal length assembly of Cordylochernes scorpioides.</title>
        <authorList>
            <person name="Zeh D."/>
            <person name="Zeh J."/>
        </authorList>
    </citation>
    <scope>NUCLEOTIDE SEQUENCE [LARGE SCALE GENOMIC DNA]</scope>
    <source>
        <strain evidence="10">IN4F17</strain>
        <tissue evidence="10">Whole Body</tissue>
    </source>
</reference>
<keyword evidence="5" id="KW-0479">Metal-binding</keyword>
<accession>A0ABY6L5H6</accession>
<keyword evidence="6" id="KW-0255">Endonuclease</keyword>
<evidence type="ECO:0000256" key="7">
    <source>
        <dbReference type="ARBA" id="ARBA00022801"/>
    </source>
</evidence>
<evidence type="ECO:0000313" key="11">
    <source>
        <dbReference type="Proteomes" id="UP001235939"/>
    </source>
</evidence>
<comment type="catalytic activity">
    <reaction evidence="1">
        <text>Endonucleolytic cleavage to 5'-phosphomonoester.</text>
        <dbReference type="EC" id="3.1.26.4"/>
    </reaction>
</comment>
<dbReference type="InterPro" id="IPR000477">
    <property type="entry name" value="RT_dom"/>
</dbReference>
<proteinExistence type="inferred from homology"/>
<dbReference type="InterPro" id="IPR043502">
    <property type="entry name" value="DNA/RNA_pol_sf"/>
</dbReference>
<dbReference type="SUPFAM" id="SSF53098">
    <property type="entry name" value="Ribonuclease H-like"/>
    <property type="match status" value="1"/>
</dbReference>